<sequence length="51" mass="6118">MEKIEYWNFTLDNKIFRVEKHNLVYDMFFSAEVEKFGPVDFSAQAIKIVKT</sequence>
<name>A0A381RLC9_9ZZZZ</name>
<dbReference type="AlphaFoldDB" id="A0A381RLC9"/>
<organism evidence="1">
    <name type="scientific">marine metagenome</name>
    <dbReference type="NCBI Taxonomy" id="408172"/>
    <lineage>
        <taxon>unclassified sequences</taxon>
        <taxon>metagenomes</taxon>
        <taxon>ecological metagenomes</taxon>
    </lineage>
</organism>
<protein>
    <submittedName>
        <fullName evidence="1">Uncharacterized protein</fullName>
    </submittedName>
</protein>
<gene>
    <name evidence="1" type="ORF">METZ01_LOCUS44955</name>
</gene>
<accession>A0A381RLC9</accession>
<evidence type="ECO:0000313" key="1">
    <source>
        <dbReference type="EMBL" id="SUZ92101.1"/>
    </source>
</evidence>
<reference evidence="1" key="1">
    <citation type="submission" date="2018-05" db="EMBL/GenBank/DDBJ databases">
        <authorList>
            <person name="Lanie J.A."/>
            <person name="Ng W.-L."/>
            <person name="Kazmierczak K.M."/>
            <person name="Andrzejewski T.M."/>
            <person name="Davidsen T.M."/>
            <person name="Wayne K.J."/>
            <person name="Tettelin H."/>
            <person name="Glass J.I."/>
            <person name="Rusch D."/>
            <person name="Podicherti R."/>
            <person name="Tsui H.-C.T."/>
            <person name="Winkler M.E."/>
        </authorList>
    </citation>
    <scope>NUCLEOTIDE SEQUENCE</scope>
</reference>
<proteinExistence type="predicted"/>
<dbReference type="EMBL" id="UINC01002031">
    <property type="protein sequence ID" value="SUZ92101.1"/>
    <property type="molecule type" value="Genomic_DNA"/>
</dbReference>